<feature type="transmembrane region" description="Helical" evidence="3">
    <location>
        <begin position="12"/>
        <end position="34"/>
    </location>
</feature>
<protein>
    <submittedName>
        <fullName evidence="4">Prepilin-type N-terminal cleavage/methylation domain-containing protein</fullName>
    </submittedName>
</protein>
<evidence type="ECO:0000313" key="4">
    <source>
        <dbReference type="EMBL" id="MFC4558802.1"/>
    </source>
</evidence>
<dbReference type="RefSeq" id="WP_390296012.1">
    <property type="nucleotide sequence ID" value="NZ_JBHSFU010000006.1"/>
</dbReference>
<dbReference type="Proteomes" id="UP001595989">
    <property type="component" value="Unassembled WGS sequence"/>
</dbReference>
<reference evidence="5" key="1">
    <citation type="journal article" date="2019" name="Int. J. Syst. Evol. Microbiol.">
        <title>The Global Catalogue of Microorganisms (GCM) 10K type strain sequencing project: providing services to taxonomists for standard genome sequencing and annotation.</title>
        <authorList>
            <consortium name="The Broad Institute Genomics Platform"/>
            <consortium name="The Broad Institute Genome Sequencing Center for Infectious Disease"/>
            <person name="Wu L."/>
            <person name="Ma J."/>
        </authorList>
    </citation>
    <scope>NUCLEOTIDE SEQUENCE [LARGE SCALE GENOMIC DNA]</scope>
    <source>
        <strain evidence="5">CGMCC 4.7426</strain>
    </source>
</reference>
<keyword evidence="5" id="KW-1185">Reference proteome</keyword>
<accession>A0ABV9DJ15</accession>
<comment type="caution">
    <text evidence="4">The sequence shown here is derived from an EMBL/GenBank/DDBJ whole genome shotgun (WGS) entry which is preliminary data.</text>
</comment>
<keyword evidence="3" id="KW-0472">Membrane</keyword>
<organism evidence="4 5">
    <name type="scientific">Virgibacillus kekensis</name>
    <dbReference type="NCBI Taxonomy" id="202261"/>
    <lineage>
        <taxon>Bacteria</taxon>
        <taxon>Bacillati</taxon>
        <taxon>Bacillota</taxon>
        <taxon>Bacilli</taxon>
        <taxon>Bacillales</taxon>
        <taxon>Bacillaceae</taxon>
        <taxon>Virgibacillus</taxon>
    </lineage>
</organism>
<proteinExistence type="predicted"/>
<dbReference type="EMBL" id="JBHSFU010000006">
    <property type="protein sequence ID" value="MFC4558802.1"/>
    <property type="molecule type" value="Genomic_DNA"/>
</dbReference>
<keyword evidence="2" id="KW-0178">Competence</keyword>
<comment type="subcellular location">
    <subcellularLocation>
        <location evidence="1">Cell surface</location>
    </subcellularLocation>
</comment>
<dbReference type="InterPro" id="IPR012902">
    <property type="entry name" value="N_methyl_site"/>
</dbReference>
<evidence type="ECO:0000256" key="3">
    <source>
        <dbReference type="SAM" id="Phobius"/>
    </source>
</evidence>
<keyword evidence="3" id="KW-0812">Transmembrane</keyword>
<evidence type="ECO:0000313" key="5">
    <source>
        <dbReference type="Proteomes" id="UP001595989"/>
    </source>
</evidence>
<gene>
    <name evidence="4" type="ORF">ACFO3D_11330</name>
</gene>
<evidence type="ECO:0000256" key="1">
    <source>
        <dbReference type="ARBA" id="ARBA00004241"/>
    </source>
</evidence>
<keyword evidence="3" id="KW-1133">Transmembrane helix</keyword>
<evidence type="ECO:0000256" key="2">
    <source>
        <dbReference type="ARBA" id="ARBA00023287"/>
    </source>
</evidence>
<name>A0ABV9DJ15_9BACI</name>
<dbReference type="NCBIfam" id="TIGR02532">
    <property type="entry name" value="IV_pilin_GFxxxE"/>
    <property type="match status" value="1"/>
</dbReference>
<sequence length="113" mass="13035">MKSNKGFSLIESLVAVSMLCMMIVTLIPLTSLIMTERDILHEKRLYSNILHDKFQDYIWNTGEPLPSRVEEEIAGKKLVFTFTIENKLLKGCVVWTNAKKMSEETCFYGRTVK</sequence>
<dbReference type="Pfam" id="PF07963">
    <property type="entry name" value="N_methyl"/>
    <property type="match status" value="1"/>
</dbReference>